<dbReference type="EMBL" id="HG793158">
    <property type="protein sequence ID" value="CRL27995.1"/>
    <property type="molecule type" value="Genomic_DNA"/>
</dbReference>
<evidence type="ECO:0000313" key="2">
    <source>
        <dbReference type="Proteomes" id="UP000053732"/>
    </source>
</evidence>
<dbReference type="STRING" id="1429867.A0A0G4PNR1"/>
<organism evidence="1 2">
    <name type="scientific">Penicillium camemberti (strain FM 013)</name>
    <dbReference type="NCBI Taxonomy" id="1429867"/>
    <lineage>
        <taxon>Eukaryota</taxon>
        <taxon>Fungi</taxon>
        <taxon>Dikarya</taxon>
        <taxon>Ascomycota</taxon>
        <taxon>Pezizomycotina</taxon>
        <taxon>Eurotiomycetes</taxon>
        <taxon>Eurotiomycetidae</taxon>
        <taxon>Eurotiales</taxon>
        <taxon>Aspergillaceae</taxon>
        <taxon>Penicillium</taxon>
    </lineage>
</organism>
<dbReference type="Proteomes" id="UP000053732">
    <property type="component" value="Unassembled WGS sequence"/>
</dbReference>
<dbReference type="AlphaFoldDB" id="A0A0G4PNR1"/>
<keyword evidence="2" id="KW-1185">Reference proteome</keyword>
<proteinExistence type="predicted"/>
<gene>
    <name evidence="1" type="ORF">PCAMFM013_S025g000053</name>
</gene>
<evidence type="ECO:0000313" key="1">
    <source>
        <dbReference type="EMBL" id="CRL27995.1"/>
    </source>
</evidence>
<accession>A0A0G4PNR1</accession>
<reference evidence="1 2" key="1">
    <citation type="journal article" date="2014" name="Nat. Commun.">
        <title>Multiple recent horizontal transfers of a large genomic region in cheese making fungi.</title>
        <authorList>
            <person name="Cheeseman K."/>
            <person name="Ropars J."/>
            <person name="Renault P."/>
            <person name="Dupont J."/>
            <person name="Gouzy J."/>
            <person name="Branca A."/>
            <person name="Abraham A.L."/>
            <person name="Ceppi M."/>
            <person name="Conseiller E."/>
            <person name="Debuchy R."/>
            <person name="Malagnac F."/>
            <person name="Goarin A."/>
            <person name="Silar P."/>
            <person name="Lacoste S."/>
            <person name="Sallet E."/>
            <person name="Bensimon A."/>
            <person name="Giraud T."/>
            <person name="Brygoo Y."/>
        </authorList>
    </citation>
    <scope>NUCLEOTIDE SEQUENCE [LARGE SCALE GENOMIC DNA]</scope>
    <source>
        <strain evidence="2">FM 013</strain>
    </source>
</reference>
<name>A0A0G4PNR1_PENC3</name>
<sequence length="72" mass="8435">MPSYYRALPPNFYVSPWLRPLTFSSSSDVHQEGGTHYAETIHDYLYWSDLTSLSNEQRFVERVFDGIVYPTV</sequence>
<protein>
    <submittedName>
        <fullName evidence="1">Str. FM013</fullName>
    </submittedName>
</protein>